<evidence type="ECO:0000313" key="6">
    <source>
        <dbReference type="Proteomes" id="UP000285013"/>
    </source>
</evidence>
<evidence type="ECO:0000313" key="7">
    <source>
        <dbReference type="Proteomes" id="UP000291191"/>
    </source>
</evidence>
<dbReference type="RefSeq" id="WP_007661103.1">
    <property type="nucleotide sequence ID" value="NZ_QRKQ01000001.1"/>
</dbReference>
<keyword evidence="1" id="KW-0472">Membrane</keyword>
<reference evidence="5 6" key="1">
    <citation type="submission" date="2018-08" db="EMBL/GenBank/DDBJ databases">
        <title>A genome reference for cultivated species of the human gut microbiota.</title>
        <authorList>
            <person name="Zou Y."/>
            <person name="Xue W."/>
            <person name="Luo G."/>
        </authorList>
    </citation>
    <scope>NUCLEOTIDE SEQUENCE [LARGE SCALE GENOMIC DNA]</scope>
    <source>
        <strain evidence="2 5">AF19-10AC</strain>
        <strain evidence="3 6">AF36-16BH</strain>
    </source>
</reference>
<dbReference type="EMBL" id="QRWT01000020">
    <property type="protein sequence ID" value="RGT49224.1"/>
    <property type="molecule type" value="Genomic_DNA"/>
</dbReference>
<organism evidence="3 6">
    <name type="scientific">Bacteroides intestinalis</name>
    <dbReference type="NCBI Taxonomy" id="329854"/>
    <lineage>
        <taxon>Bacteria</taxon>
        <taxon>Pseudomonadati</taxon>
        <taxon>Bacteroidota</taxon>
        <taxon>Bacteroidia</taxon>
        <taxon>Bacteroidales</taxon>
        <taxon>Bacteroidaceae</taxon>
        <taxon>Bacteroides</taxon>
    </lineage>
</organism>
<feature type="transmembrane region" description="Helical" evidence="1">
    <location>
        <begin position="12"/>
        <end position="31"/>
    </location>
</feature>
<keyword evidence="7" id="KW-1185">Reference proteome</keyword>
<comment type="caution">
    <text evidence="3">The sequence shown here is derived from an EMBL/GenBank/DDBJ whole genome shotgun (WGS) entry which is preliminary data.</text>
</comment>
<reference evidence="4 7" key="2">
    <citation type="journal article" date="2019" name="Science, e1252229">
        <title>Invertible promoters mediate bacterial phase variation, antibiotic resistance, and host adaptation in the gut.</title>
        <authorList>
            <person name="Jiang X."/>
            <person name="Hall A.B."/>
            <person name="Arthur T.D."/>
            <person name="Plichta D.R."/>
            <person name="Covington C.T."/>
            <person name="Poyet M."/>
            <person name="Crothers J."/>
            <person name="Moses P.L."/>
            <person name="Tolonen A.C."/>
            <person name="Vlamakis H."/>
            <person name="Alm E.J."/>
            <person name="Xavier R.J."/>
        </authorList>
    </citation>
    <scope>NUCLEOTIDE SEQUENCE [LARGE SCALE GENOMIC DNA]</scope>
    <source>
        <strain evidence="7">bf_0095</strain>
        <strain evidence="4">Bf_0095</strain>
    </source>
</reference>
<dbReference type="Proteomes" id="UP000291191">
    <property type="component" value="Unassembled WGS sequence"/>
</dbReference>
<keyword evidence="1" id="KW-1133">Transmembrane helix</keyword>
<protein>
    <recommendedName>
        <fullName evidence="8">C4-dicarboxylate ABC transporter</fullName>
    </recommendedName>
</protein>
<evidence type="ECO:0000313" key="2">
    <source>
        <dbReference type="EMBL" id="RGT49224.1"/>
    </source>
</evidence>
<keyword evidence="1" id="KW-0812">Transmembrane</keyword>
<dbReference type="EMBL" id="RCXO01000005">
    <property type="protein sequence ID" value="RYT81641.1"/>
    <property type="molecule type" value="Genomic_DNA"/>
</dbReference>
<name>A0A415NGC1_9BACE</name>
<evidence type="ECO:0000313" key="5">
    <source>
        <dbReference type="Proteomes" id="UP000284772"/>
    </source>
</evidence>
<evidence type="ECO:0000313" key="4">
    <source>
        <dbReference type="EMBL" id="RYT81641.1"/>
    </source>
</evidence>
<feature type="transmembrane region" description="Helical" evidence="1">
    <location>
        <begin position="37"/>
        <end position="57"/>
    </location>
</feature>
<proteinExistence type="predicted"/>
<dbReference type="EMBL" id="QRPE01000001">
    <property type="protein sequence ID" value="RHL96727.1"/>
    <property type="molecule type" value="Genomic_DNA"/>
</dbReference>
<dbReference type="Proteomes" id="UP000284772">
    <property type="component" value="Unassembled WGS sequence"/>
</dbReference>
<dbReference type="AlphaFoldDB" id="A0A415NGC1"/>
<sequence>MIKAIIKYALGLLMALISGYIIRIYMCQWFGIAEPTIIHSLFIGVLGFCVGIWVVMIKNYQIKKNDRALYNK</sequence>
<dbReference type="Proteomes" id="UP000285013">
    <property type="component" value="Unassembled WGS sequence"/>
</dbReference>
<gene>
    <name evidence="2" type="ORF">DWX27_16030</name>
    <name evidence="3" type="ORF">DWZ95_01570</name>
    <name evidence="4" type="ORF">EAJ06_06240</name>
</gene>
<evidence type="ECO:0000313" key="3">
    <source>
        <dbReference type="EMBL" id="RHL96727.1"/>
    </source>
</evidence>
<accession>A0A415NGC1</accession>
<evidence type="ECO:0008006" key="8">
    <source>
        <dbReference type="Google" id="ProtNLM"/>
    </source>
</evidence>
<evidence type="ECO:0000256" key="1">
    <source>
        <dbReference type="SAM" id="Phobius"/>
    </source>
</evidence>